<dbReference type="GO" id="GO:1990904">
    <property type="term" value="C:ribonucleoprotein complex"/>
    <property type="evidence" value="ECO:0007669"/>
    <property type="project" value="UniProtKB-KW"/>
</dbReference>
<name>A0AAV4FLC0_9GAST</name>
<keyword evidence="4" id="KW-1185">Reference proteome</keyword>
<sequence>MTSFLRFVRQCYRNHLAQLAWPTTVRTGSASESTVSKQPVGSSRTSVLRNACRYVISGCNLRQGDWLDPWPVEWGGRAGRNCCLTSQPPLYLSPGRLESDARDENDVTQHDAHPQDPKDTPPPTRVETRDERKERKRKERQEQHAYKLEQDLALWDPASNGTSTMDPFKTLFVARIPEEMNEHAHLNEIQVP</sequence>
<dbReference type="InterPro" id="IPR022023">
    <property type="entry name" value="U1snRNP70_N"/>
</dbReference>
<feature type="compositionally biased region" description="Basic and acidic residues" evidence="1">
    <location>
        <begin position="97"/>
        <end position="119"/>
    </location>
</feature>
<dbReference type="AlphaFoldDB" id="A0AAV4FLC0"/>
<proteinExistence type="predicted"/>
<keyword evidence="3" id="KW-0687">Ribonucleoprotein</keyword>
<dbReference type="Proteomes" id="UP000762676">
    <property type="component" value="Unassembled WGS sequence"/>
</dbReference>
<feature type="domain" description="U1 small nuclear ribonucleoprotein of 70kDa N-terminal" evidence="2">
    <location>
        <begin position="116"/>
        <end position="160"/>
    </location>
</feature>
<gene>
    <name evidence="3" type="ORF">ElyMa_005736100</name>
</gene>
<evidence type="ECO:0000313" key="4">
    <source>
        <dbReference type="Proteomes" id="UP000762676"/>
    </source>
</evidence>
<evidence type="ECO:0000313" key="3">
    <source>
        <dbReference type="EMBL" id="GFR73650.1"/>
    </source>
</evidence>
<feature type="compositionally biased region" description="Basic and acidic residues" evidence="1">
    <location>
        <begin position="126"/>
        <end position="145"/>
    </location>
</feature>
<dbReference type="EMBL" id="BMAT01011479">
    <property type="protein sequence ID" value="GFR73650.1"/>
    <property type="molecule type" value="Genomic_DNA"/>
</dbReference>
<accession>A0AAV4FLC0</accession>
<reference evidence="3 4" key="1">
    <citation type="journal article" date="2021" name="Elife">
        <title>Chloroplast acquisition without the gene transfer in kleptoplastic sea slugs, Plakobranchus ocellatus.</title>
        <authorList>
            <person name="Maeda T."/>
            <person name="Takahashi S."/>
            <person name="Yoshida T."/>
            <person name="Shimamura S."/>
            <person name="Takaki Y."/>
            <person name="Nagai Y."/>
            <person name="Toyoda A."/>
            <person name="Suzuki Y."/>
            <person name="Arimoto A."/>
            <person name="Ishii H."/>
            <person name="Satoh N."/>
            <person name="Nishiyama T."/>
            <person name="Hasebe M."/>
            <person name="Maruyama T."/>
            <person name="Minagawa J."/>
            <person name="Obokata J."/>
            <person name="Shigenobu S."/>
        </authorList>
    </citation>
    <scope>NUCLEOTIDE SEQUENCE [LARGE SCALE GENOMIC DNA]</scope>
</reference>
<comment type="caution">
    <text evidence="3">The sequence shown here is derived from an EMBL/GenBank/DDBJ whole genome shotgun (WGS) entry which is preliminary data.</text>
</comment>
<feature type="region of interest" description="Disordered" evidence="1">
    <location>
        <begin position="93"/>
        <end position="145"/>
    </location>
</feature>
<evidence type="ECO:0000259" key="2">
    <source>
        <dbReference type="Pfam" id="PF12220"/>
    </source>
</evidence>
<protein>
    <submittedName>
        <fullName evidence="3">U1 small nuclear ribonucleoprotein 70 kDa-like</fullName>
    </submittedName>
</protein>
<dbReference type="Pfam" id="PF12220">
    <property type="entry name" value="U1snRNP70_N"/>
    <property type="match status" value="1"/>
</dbReference>
<evidence type="ECO:0000256" key="1">
    <source>
        <dbReference type="SAM" id="MobiDB-lite"/>
    </source>
</evidence>
<organism evidence="3 4">
    <name type="scientific">Elysia marginata</name>
    <dbReference type="NCBI Taxonomy" id="1093978"/>
    <lineage>
        <taxon>Eukaryota</taxon>
        <taxon>Metazoa</taxon>
        <taxon>Spiralia</taxon>
        <taxon>Lophotrochozoa</taxon>
        <taxon>Mollusca</taxon>
        <taxon>Gastropoda</taxon>
        <taxon>Heterobranchia</taxon>
        <taxon>Euthyneura</taxon>
        <taxon>Panpulmonata</taxon>
        <taxon>Sacoglossa</taxon>
        <taxon>Placobranchoidea</taxon>
        <taxon>Plakobranchidae</taxon>
        <taxon>Elysia</taxon>
    </lineage>
</organism>